<organism evidence="2 3">
    <name type="scientific">Paenibacillus chungangensis</name>
    <dbReference type="NCBI Taxonomy" id="696535"/>
    <lineage>
        <taxon>Bacteria</taxon>
        <taxon>Bacillati</taxon>
        <taxon>Bacillota</taxon>
        <taxon>Bacilli</taxon>
        <taxon>Bacillales</taxon>
        <taxon>Paenibacillaceae</taxon>
        <taxon>Paenibacillus</taxon>
    </lineage>
</organism>
<dbReference type="Proteomes" id="UP001596989">
    <property type="component" value="Unassembled WGS sequence"/>
</dbReference>
<reference evidence="3" key="1">
    <citation type="journal article" date="2019" name="Int. J. Syst. Evol. Microbiol.">
        <title>The Global Catalogue of Microorganisms (GCM) 10K type strain sequencing project: providing services to taxonomists for standard genome sequencing and annotation.</title>
        <authorList>
            <consortium name="The Broad Institute Genomics Platform"/>
            <consortium name="The Broad Institute Genome Sequencing Center for Infectious Disease"/>
            <person name="Wu L."/>
            <person name="Ma J."/>
        </authorList>
    </citation>
    <scope>NUCLEOTIDE SEQUENCE [LARGE SCALE GENOMIC DNA]</scope>
    <source>
        <strain evidence="3">CCUG 59129</strain>
    </source>
</reference>
<evidence type="ECO:0000256" key="1">
    <source>
        <dbReference type="SAM" id="MobiDB-lite"/>
    </source>
</evidence>
<dbReference type="InterPro" id="IPR036520">
    <property type="entry name" value="UPF0759_sf"/>
</dbReference>
<dbReference type="PANTHER" id="PTHR30348">
    <property type="entry name" value="UNCHARACTERIZED PROTEIN YECE"/>
    <property type="match status" value="1"/>
</dbReference>
<dbReference type="PANTHER" id="PTHR30348:SF13">
    <property type="entry name" value="UPF0759 PROTEIN YUNF"/>
    <property type="match status" value="1"/>
</dbReference>
<name>A0ABW3HSF5_9BACL</name>
<protein>
    <submittedName>
        <fullName evidence="2">DUF72 domain-containing protein</fullName>
    </submittedName>
</protein>
<feature type="region of interest" description="Disordered" evidence="1">
    <location>
        <begin position="274"/>
        <end position="299"/>
    </location>
</feature>
<dbReference type="SUPFAM" id="SSF117396">
    <property type="entry name" value="TM1631-like"/>
    <property type="match status" value="1"/>
</dbReference>
<dbReference type="Gene3D" id="3.20.20.410">
    <property type="entry name" value="Protein of unknown function UPF0759"/>
    <property type="match status" value="1"/>
</dbReference>
<dbReference type="InterPro" id="IPR002763">
    <property type="entry name" value="DUF72"/>
</dbReference>
<dbReference type="RefSeq" id="WP_377564946.1">
    <property type="nucleotide sequence ID" value="NZ_JBHTJZ010000021.1"/>
</dbReference>
<proteinExistence type="predicted"/>
<gene>
    <name evidence="2" type="ORF">ACFQ2I_13720</name>
</gene>
<sequence length="299" mass="34068">MEMGGVNVTIEIGLAGWGDHDDLYETGTKPGDKLKVYGEHFPVVEVDSTFYAIQSRDRFAKWVENTRDSLQFVVKAYGGMTGHQRGGSGKQENGDMAEAFKRMLEPAIHSGRLTAVLFQYPPWFDCNSHHVKLLKYTKQRMEGIPCALEFRHQSWFHGEMRERTLAFMEEEGWIHSVCDEPQAGTGSIPTVLQATTPDVTILRMHGRNVSGWNAASAPNWREVRYLYRYNEAELMEWRDKLIELEQQCRRVCVIFNNNSGGDAARNAKEMMQLLGQKRPDGSDPIPEPSPPDVEQLELF</sequence>
<dbReference type="EMBL" id="JBHTJZ010000021">
    <property type="protein sequence ID" value="MFD0960446.1"/>
    <property type="molecule type" value="Genomic_DNA"/>
</dbReference>
<evidence type="ECO:0000313" key="2">
    <source>
        <dbReference type="EMBL" id="MFD0960446.1"/>
    </source>
</evidence>
<comment type="caution">
    <text evidence="2">The sequence shown here is derived from an EMBL/GenBank/DDBJ whole genome shotgun (WGS) entry which is preliminary data.</text>
</comment>
<dbReference type="Pfam" id="PF01904">
    <property type="entry name" value="DUF72"/>
    <property type="match status" value="1"/>
</dbReference>
<keyword evidence="3" id="KW-1185">Reference proteome</keyword>
<accession>A0ABW3HSF5</accession>
<evidence type="ECO:0000313" key="3">
    <source>
        <dbReference type="Proteomes" id="UP001596989"/>
    </source>
</evidence>